<gene>
    <name evidence="4" type="primary">TEL2</name>
    <name evidence="4" type="ORF">SBRCBS47491_000053</name>
</gene>
<evidence type="ECO:0000259" key="3">
    <source>
        <dbReference type="Pfam" id="PF10193"/>
    </source>
</evidence>
<comment type="caution">
    <text evidence="4">The sequence shown here is derived from an EMBL/GenBank/DDBJ whole genome shotgun (WGS) entry which is preliminary data.</text>
</comment>
<dbReference type="InterPro" id="IPR019337">
    <property type="entry name" value="Telomere_length_regulation_dom"/>
</dbReference>
<evidence type="ECO:0000256" key="1">
    <source>
        <dbReference type="ARBA" id="ARBA00006133"/>
    </source>
</evidence>
<protein>
    <submittedName>
        <fullName evidence="4">Telomere binding protein</fullName>
    </submittedName>
</protein>
<dbReference type="PANTHER" id="PTHR15830:SF10">
    <property type="entry name" value="TELOMERE LENGTH REGULATION PROTEIN TEL2 HOMOLOG"/>
    <property type="match status" value="1"/>
</dbReference>
<organism evidence="4 5">
    <name type="scientific">Sporothrix bragantina</name>
    <dbReference type="NCBI Taxonomy" id="671064"/>
    <lineage>
        <taxon>Eukaryota</taxon>
        <taxon>Fungi</taxon>
        <taxon>Dikarya</taxon>
        <taxon>Ascomycota</taxon>
        <taxon>Pezizomycotina</taxon>
        <taxon>Sordariomycetes</taxon>
        <taxon>Sordariomycetidae</taxon>
        <taxon>Ophiostomatales</taxon>
        <taxon>Ophiostomataceae</taxon>
        <taxon>Sporothrix</taxon>
    </lineage>
</organism>
<name>A0ABP0AKH0_9PEZI</name>
<feature type="region of interest" description="Disordered" evidence="2">
    <location>
        <begin position="539"/>
        <end position="573"/>
    </location>
</feature>
<dbReference type="PANTHER" id="PTHR15830">
    <property type="entry name" value="TELOMERE LENGTH REGULATION PROTEIN TEL2 FAMILY MEMBER"/>
    <property type="match status" value="1"/>
</dbReference>
<dbReference type="InterPro" id="IPR051970">
    <property type="entry name" value="TEL2_Regulation"/>
</dbReference>
<feature type="compositionally biased region" description="Polar residues" evidence="2">
    <location>
        <begin position="548"/>
        <end position="561"/>
    </location>
</feature>
<evidence type="ECO:0000313" key="4">
    <source>
        <dbReference type="EMBL" id="CAK7208323.1"/>
    </source>
</evidence>
<feature type="domain" description="Telomere length regulation protein conserved" evidence="3">
    <location>
        <begin position="633"/>
        <end position="744"/>
    </location>
</feature>
<dbReference type="Pfam" id="PF10193">
    <property type="entry name" value="Telomere_reg-2"/>
    <property type="match status" value="1"/>
</dbReference>
<dbReference type="Proteomes" id="UP001642406">
    <property type="component" value="Unassembled WGS sequence"/>
</dbReference>
<evidence type="ECO:0000256" key="2">
    <source>
        <dbReference type="SAM" id="MobiDB-lite"/>
    </source>
</evidence>
<feature type="region of interest" description="Disordered" evidence="2">
    <location>
        <begin position="587"/>
        <end position="628"/>
    </location>
</feature>
<sequence length="1034" mass="111819">MDALLTPVSTTYSKAAAQEEPLLREVTRKTSLSTQQSAPTAQQQFAADSADEALEVLRNEPDYGTLVSVLRYLIADNKAAVDIRQPTPLSAQLVQVLVTAIVPNYWTLLREEIDQIKTGSRNVPRSTDLGLLLACLQSVTGLSALITRLRALLAETKTRKRAATEGASTANDQPGNPAWQLKILIEVLAEVLAGDETVAQIWAVSTAGTDDDAKRRPLAQEYLNIVGGGRIVSLAAEAETIVRSELRAEKVPTAWVANGKEYSLWLARGVIRWASQEASLEDQKVHSALLGKALRFGYPDTVISSLVNDLFLGTGSNDIFLGRLLNHMPAHDQKKILFGTLKYAAETFLASTNADTAAVDASKVSAVAGLIKRVTDNSPLLQEQLSSWLLKDLAVGLIGGIGIRRAAIAVLSDDRKGMSDILEKSMSEFGDQLFVKHAPIIQQEAKAQVILLSAGYVSRSSPRALTILLRSRTYLQTISNRLGASQNRAKFLGMVVGEGLSSLIDDNKKKLDFHMDEMKSEEAQWYKDLVHVTDTVGSFESLREEPSTTKSASNAPGQATATKPKAAMKSVRRAPVVPKKTGFVIEELDSDGDGSSTKPGSGDDIVAYGKPDSDAEDSDDDPTMIRRDKPKAPVYIRDLITYLRDTENYDKQKLALNTAPLLIRRKATFGTEVQQHALDLASILVGLQDAFEMDDFDRLRLKGMIALVVAQPKTVGPWYALTFFNGDYSLSQRASVLTALGLGARELAGFDTSEYASAAAFPSKHLPDRMERLYLPSEGSQPGSGSAAISSLKALGYGTLDSIADSLTASFLRPIAAQAADDATGPDVLKLASFKSRLSKDAKDKDKAAKRTPAARPAANTAGPLLASSFFFPLTARFQLAVQTSSSSRMRRVLFEPSLLSLYLKTLAVVLHAAGPGALALPDMTAELWSLLLSSSVQAHCAGDVLVTHAVLFALMALLDVNENRVRELCRDLPREVVQTRDWALQVLENVRSGGDVANGSQESEIQMLAAGTYIRLTEGMESYKNLLMGEMIG</sequence>
<proteinExistence type="inferred from homology"/>
<dbReference type="EMBL" id="CAWUHC010000001">
    <property type="protein sequence ID" value="CAK7208323.1"/>
    <property type="molecule type" value="Genomic_DNA"/>
</dbReference>
<dbReference type="Gene3D" id="1.25.40.720">
    <property type="entry name" value="Telomere length regulation protein 2, C-terminal domain"/>
    <property type="match status" value="2"/>
</dbReference>
<dbReference type="InterPro" id="IPR038528">
    <property type="entry name" value="TEL2_C_sf"/>
</dbReference>
<reference evidence="4 5" key="1">
    <citation type="submission" date="2024-01" db="EMBL/GenBank/DDBJ databases">
        <authorList>
            <person name="Allen C."/>
            <person name="Tagirdzhanova G."/>
        </authorList>
    </citation>
    <scope>NUCLEOTIDE SEQUENCE [LARGE SCALE GENOMIC DNA]</scope>
</reference>
<comment type="similarity">
    <text evidence="1">Belongs to the TEL2 family.</text>
</comment>
<evidence type="ECO:0000313" key="5">
    <source>
        <dbReference type="Proteomes" id="UP001642406"/>
    </source>
</evidence>
<keyword evidence="5" id="KW-1185">Reference proteome</keyword>
<accession>A0ABP0AKH0</accession>